<dbReference type="InterPro" id="IPR018908">
    <property type="entry name" value="TMEM234"/>
</dbReference>
<sequence length="271" mass="29721">VPSVRECDRQGGDVGSSPTRSVFPRAAVQVLCLVLVALLWGGSNPFLKRGTEGIEGVRGGGGAARQFLAELRFLFLNVRYLVPFLLNQSGSLIYYLTLASADLSLAVPLTNSLTFLFTLLGGALLGEDVGGKSKSLFLCSRVASAPLSARRLLPSSPDTASALPPRGRSRNGAHRAGRCAVRRQLRQRERRCRIIVVGERAPDRSRLRSDELLRADPRGSRIAPSADPDLPLRPRWRSDESFARLLSSCTHRAFCLFRNLYCVSCVPRYEN</sequence>
<dbReference type="Pfam" id="PF10639">
    <property type="entry name" value="TMEM234"/>
    <property type="match status" value="1"/>
</dbReference>
<dbReference type="OrthoDB" id="43458at2759"/>
<evidence type="ECO:0000256" key="3">
    <source>
        <dbReference type="ARBA" id="ARBA00022989"/>
    </source>
</evidence>
<dbReference type="Proteomes" id="UP000694397">
    <property type="component" value="Chromosome 15"/>
</dbReference>
<dbReference type="PANTHER" id="PTHR28668">
    <property type="entry name" value="TRANSMEMBRANE PROTEIN 234"/>
    <property type="match status" value="1"/>
</dbReference>
<keyword evidence="4 6" id="KW-0472">Membrane</keyword>
<accession>A0A8C9WEZ7</accession>
<evidence type="ECO:0000256" key="6">
    <source>
        <dbReference type="SAM" id="Phobius"/>
    </source>
</evidence>
<reference evidence="7" key="2">
    <citation type="submission" date="2025-08" db="UniProtKB">
        <authorList>
            <consortium name="Ensembl"/>
        </authorList>
    </citation>
    <scope>IDENTIFICATION</scope>
</reference>
<dbReference type="AlphaFoldDB" id="A0A8C9WEZ7"/>
<dbReference type="GO" id="GO:0016020">
    <property type="term" value="C:membrane"/>
    <property type="evidence" value="ECO:0007669"/>
    <property type="project" value="UniProtKB-SubCell"/>
</dbReference>
<evidence type="ECO:0000313" key="7">
    <source>
        <dbReference type="Ensembl" id="ENSSFOP00015072903.1"/>
    </source>
</evidence>
<protein>
    <submittedName>
        <fullName evidence="7">Transmembrane protein 234</fullName>
    </submittedName>
</protein>
<reference evidence="7 8" key="1">
    <citation type="submission" date="2019-04" db="EMBL/GenBank/DDBJ databases">
        <authorList>
            <consortium name="Wellcome Sanger Institute Data Sharing"/>
        </authorList>
    </citation>
    <scope>NUCLEOTIDE SEQUENCE [LARGE SCALE GENOMIC DNA]</scope>
</reference>
<proteinExistence type="predicted"/>
<keyword evidence="8" id="KW-1185">Reference proteome</keyword>
<name>A0A8C9WEZ7_SCLFO</name>
<comment type="subcellular location">
    <subcellularLocation>
        <location evidence="1">Membrane</location>
        <topology evidence="1">Multi-pass membrane protein</topology>
    </subcellularLocation>
</comment>
<feature type="compositionally biased region" description="Basic residues" evidence="5">
    <location>
        <begin position="167"/>
        <end position="177"/>
    </location>
</feature>
<feature type="region of interest" description="Disordered" evidence="5">
    <location>
        <begin position="153"/>
        <end position="177"/>
    </location>
</feature>
<organism evidence="7 8">
    <name type="scientific">Scleropages formosus</name>
    <name type="common">Asian bonytongue</name>
    <name type="synonym">Osteoglossum formosum</name>
    <dbReference type="NCBI Taxonomy" id="113540"/>
    <lineage>
        <taxon>Eukaryota</taxon>
        <taxon>Metazoa</taxon>
        <taxon>Chordata</taxon>
        <taxon>Craniata</taxon>
        <taxon>Vertebrata</taxon>
        <taxon>Euteleostomi</taxon>
        <taxon>Actinopterygii</taxon>
        <taxon>Neopterygii</taxon>
        <taxon>Teleostei</taxon>
        <taxon>Osteoglossocephala</taxon>
        <taxon>Osteoglossomorpha</taxon>
        <taxon>Osteoglossiformes</taxon>
        <taxon>Osteoglossidae</taxon>
        <taxon>Scleropages</taxon>
    </lineage>
</organism>
<dbReference type="Ensembl" id="ENSSFOT00015066541.1">
    <property type="protein sequence ID" value="ENSSFOP00015072903.1"/>
    <property type="gene ID" value="ENSSFOG00015027715.1"/>
</dbReference>
<evidence type="ECO:0000256" key="4">
    <source>
        <dbReference type="ARBA" id="ARBA00023136"/>
    </source>
</evidence>
<evidence type="ECO:0000256" key="1">
    <source>
        <dbReference type="ARBA" id="ARBA00004141"/>
    </source>
</evidence>
<dbReference type="GeneTree" id="ENSGT00940000165828"/>
<keyword evidence="3 6" id="KW-1133">Transmembrane helix</keyword>
<feature type="transmembrane region" description="Helical" evidence="6">
    <location>
        <begin position="26"/>
        <end position="47"/>
    </location>
</feature>
<reference evidence="7" key="3">
    <citation type="submission" date="2025-09" db="UniProtKB">
        <authorList>
            <consortium name="Ensembl"/>
        </authorList>
    </citation>
    <scope>IDENTIFICATION</scope>
</reference>
<evidence type="ECO:0000256" key="5">
    <source>
        <dbReference type="SAM" id="MobiDB-lite"/>
    </source>
</evidence>
<evidence type="ECO:0000313" key="8">
    <source>
        <dbReference type="Proteomes" id="UP000694397"/>
    </source>
</evidence>
<gene>
    <name evidence="7" type="primary">tmem234</name>
</gene>
<keyword evidence="2 6" id="KW-0812">Transmembrane</keyword>
<dbReference type="PANTHER" id="PTHR28668:SF1">
    <property type="entry name" value="TRANSMEMBRANE PROTEIN 234"/>
    <property type="match status" value="1"/>
</dbReference>
<evidence type="ECO:0000256" key="2">
    <source>
        <dbReference type="ARBA" id="ARBA00022692"/>
    </source>
</evidence>